<organism evidence="1 2">
    <name type="scientific">Rhipicephalus microplus</name>
    <name type="common">Cattle tick</name>
    <name type="synonym">Boophilus microplus</name>
    <dbReference type="NCBI Taxonomy" id="6941"/>
    <lineage>
        <taxon>Eukaryota</taxon>
        <taxon>Metazoa</taxon>
        <taxon>Ecdysozoa</taxon>
        <taxon>Arthropoda</taxon>
        <taxon>Chelicerata</taxon>
        <taxon>Arachnida</taxon>
        <taxon>Acari</taxon>
        <taxon>Parasitiformes</taxon>
        <taxon>Ixodida</taxon>
        <taxon>Ixodoidea</taxon>
        <taxon>Ixodidae</taxon>
        <taxon>Rhipicephalinae</taxon>
        <taxon>Rhipicephalus</taxon>
        <taxon>Boophilus</taxon>
    </lineage>
</organism>
<evidence type="ECO:0000313" key="2">
    <source>
        <dbReference type="Proteomes" id="UP000821866"/>
    </source>
</evidence>
<accession>A0A9J6DD11</accession>
<dbReference type="Proteomes" id="UP000821866">
    <property type="component" value="Chromosome 8"/>
</dbReference>
<evidence type="ECO:0000313" key="1">
    <source>
        <dbReference type="EMBL" id="KAH8020052.1"/>
    </source>
</evidence>
<sequence>MCTSRSNKESCTVIDRWQEQRGDLRRQKRNSDVYNEIAVSLRLNGYKQVPSEIKVKILAQQYRTSNVAERGTVYFLTTHSVPGLSVNVKPPGRGLTMPAAEHARFLACRRMPFQRTNAFVKVGSAYGPAIWALCWLCCGRLMPMRTLPRAGGHCPPTNRSQTVGAYHAVAPSRLEAGKQQVRSKPPGLMRALSKAHIARFQAHRSHSAASPNPGEISQAPLACRQTSRIYRPYCRWFLSFLCDEGHCVANAARKDCKPQLCGCPSFQSRGAFYEP</sequence>
<reference evidence="1" key="2">
    <citation type="submission" date="2021-09" db="EMBL/GenBank/DDBJ databases">
        <authorList>
            <person name="Jia N."/>
            <person name="Wang J."/>
            <person name="Shi W."/>
            <person name="Du L."/>
            <person name="Sun Y."/>
            <person name="Zhan W."/>
            <person name="Jiang J."/>
            <person name="Wang Q."/>
            <person name="Zhang B."/>
            <person name="Ji P."/>
            <person name="Sakyi L.B."/>
            <person name="Cui X."/>
            <person name="Yuan T."/>
            <person name="Jiang B."/>
            <person name="Yang W."/>
            <person name="Lam T.T.-Y."/>
            <person name="Chang Q."/>
            <person name="Ding S."/>
            <person name="Wang X."/>
            <person name="Zhu J."/>
            <person name="Ruan X."/>
            <person name="Zhao L."/>
            <person name="Wei J."/>
            <person name="Que T."/>
            <person name="Du C."/>
            <person name="Cheng J."/>
            <person name="Dai P."/>
            <person name="Han X."/>
            <person name="Huang E."/>
            <person name="Gao Y."/>
            <person name="Liu J."/>
            <person name="Shao H."/>
            <person name="Ye R."/>
            <person name="Li L."/>
            <person name="Wei W."/>
            <person name="Wang X."/>
            <person name="Wang C."/>
            <person name="Huo Q."/>
            <person name="Li W."/>
            <person name="Guo W."/>
            <person name="Chen H."/>
            <person name="Chen S."/>
            <person name="Zhou L."/>
            <person name="Zhou L."/>
            <person name="Ni X."/>
            <person name="Tian J."/>
            <person name="Zhou Y."/>
            <person name="Sheng Y."/>
            <person name="Liu T."/>
            <person name="Pan Y."/>
            <person name="Xia L."/>
            <person name="Li J."/>
            <person name="Zhao F."/>
            <person name="Cao W."/>
        </authorList>
    </citation>
    <scope>NUCLEOTIDE SEQUENCE</scope>
    <source>
        <strain evidence="1">Rmic-2018</strain>
        <tissue evidence="1">Larvae</tissue>
    </source>
</reference>
<proteinExistence type="predicted"/>
<comment type="caution">
    <text evidence="1">The sequence shown here is derived from an EMBL/GenBank/DDBJ whole genome shotgun (WGS) entry which is preliminary data.</text>
</comment>
<reference evidence="1" key="1">
    <citation type="journal article" date="2020" name="Cell">
        <title>Large-Scale Comparative Analyses of Tick Genomes Elucidate Their Genetic Diversity and Vector Capacities.</title>
        <authorList>
            <consortium name="Tick Genome and Microbiome Consortium (TIGMIC)"/>
            <person name="Jia N."/>
            <person name="Wang J."/>
            <person name="Shi W."/>
            <person name="Du L."/>
            <person name="Sun Y."/>
            <person name="Zhan W."/>
            <person name="Jiang J.F."/>
            <person name="Wang Q."/>
            <person name="Zhang B."/>
            <person name="Ji P."/>
            <person name="Bell-Sakyi L."/>
            <person name="Cui X.M."/>
            <person name="Yuan T.T."/>
            <person name="Jiang B.G."/>
            <person name="Yang W.F."/>
            <person name="Lam T.T."/>
            <person name="Chang Q.C."/>
            <person name="Ding S.J."/>
            <person name="Wang X.J."/>
            <person name="Zhu J.G."/>
            <person name="Ruan X.D."/>
            <person name="Zhao L."/>
            <person name="Wei J.T."/>
            <person name="Ye R.Z."/>
            <person name="Que T.C."/>
            <person name="Du C.H."/>
            <person name="Zhou Y.H."/>
            <person name="Cheng J.X."/>
            <person name="Dai P.F."/>
            <person name="Guo W.B."/>
            <person name="Han X.H."/>
            <person name="Huang E.J."/>
            <person name="Li L.F."/>
            <person name="Wei W."/>
            <person name="Gao Y.C."/>
            <person name="Liu J.Z."/>
            <person name="Shao H.Z."/>
            <person name="Wang X."/>
            <person name="Wang C.C."/>
            <person name="Yang T.C."/>
            <person name="Huo Q.B."/>
            <person name="Li W."/>
            <person name="Chen H.Y."/>
            <person name="Chen S.E."/>
            <person name="Zhou L.G."/>
            <person name="Ni X.B."/>
            <person name="Tian J.H."/>
            <person name="Sheng Y."/>
            <person name="Liu T."/>
            <person name="Pan Y.S."/>
            <person name="Xia L.Y."/>
            <person name="Li J."/>
            <person name="Zhao F."/>
            <person name="Cao W.C."/>
        </authorList>
    </citation>
    <scope>NUCLEOTIDE SEQUENCE</scope>
    <source>
        <strain evidence="1">Rmic-2018</strain>
    </source>
</reference>
<keyword evidence="2" id="KW-1185">Reference proteome</keyword>
<protein>
    <submittedName>
        <fullName evidence="1">Uncharacterized protein</fullName>
    </submittedName>
</protein>
<dbReference type="EMBL" id="JABSTU010000010">
    <property type="protein sequence ID" value="KAH8020052.1"/>
    <property type="molecule type" value="Genomic_DNA"/>
</dbReference>
<dbReference type="AlphaFoldDB" id="A0A9J6DD11"/>
<name>A0A9J6DD11_RHIMP</name>
<gene>
    <name evidence="1" type="ORF">HPB51_023935</name>
</gene>